<sequence>MAYWLNAAIAVIGATMVQAIRSALGILSGVSHRLRGSPDPELSQILSRMAALAAFVPPPAEPPAPPALPALAPPSDASQHFPPEPHPIQQYRAIWLSDIHLGTAGCQADYLLDFLKHNESERLYLVGDIIDGWQLRRGWYWPQSHNDVVQKLLRKARKGTEVIYVPGNHDEVARQFDGLAFGDITVREEAVHVTATGKRLWVVHGDLFDGVVQHARWLAYLGDSLYTVILAMNRHFNRVRARLGFPYWSLSQYLKHQVKNAVNYISSFEHAMVDEARRRGCDGVVCGHIHKAEIRDVNGQLYCNDGDWVESLSALVETMEGELKIVYWTMLLDPPQAPPRKRRRAAAITG</sequence>
<dbReference type="Pfam" id="PF00149">
    <property type="entry name" value="Metallophos"/>
    <property type="match status" value="1"/>
</dbReference>
<keyword evidence="5" id="KW-0464">Manganese</keyword>
<dbReference type="CDD" id="cd07398">
    <property type="entry name" value="MPP_YbbF-LpxH"/>
    <property type="match status" value="1"/>
</dbReference>
<evidence type="ECO:0000259" key="7">
    <source>
        <dbReference type="Pfam" id="PF00149"/>
    </source>
</evidence>
<evidence type="ECO:0000256" key="3">
    <source>
        <dbReference type="ARBA" id="ARBA00022723"/>
    </source>
</evidence>
<dbReference type="GO" id="GO:0016020">
    <property type="term" value="C:membrane"/>
    <property type="evidence" value="ECO:0007669"/>
    <property type="project" value="GOC"/>
</dbReference>
<dbReference type="GO" id="GO:0008758">
    <property type="term" value="F:UDP-2,3-diacylglucosamine hydrolase activity"/>
    <property type="evidence" value="ECO:0007669"/>
    <property type="project" value="TreeGrafter"/>
</dbReference>
<evidence type="ECO:0000256" key="5">
    <source>
        <dbReference type="ARBA" id="ARBA00023211"/>
    </source>
</evidence>
<keyword evidence="4" id="KW-0472">Membrane</keyword>
<dbReference type="Proteomes" id="UP000672934">
    <property type="component" value="Unassembled WGS sequence"/>
</dbReference>
<evidence type="ECO:0000256" key="4">
    <source>
        <dbReference type="ARBA" id="ARBA00023136"/>
    </source>
</evidence>
<dbReference type="InterPro" id="IPR029052">
    <property type="entry name" value="Metallo-depent_PP-like"/>
</dbReference>
<keyword evidence="9" id="KW-1185">Reference proteome</keyword>
<comment type="caution">
    <text evidence="8">The sequence shown here is derived from an EMBL/GenBank/DDBJ whole genome shotgun (WGS) entry which is preliminary data.</text>
</comment>
<dbReference type="AlphaFoldDB" id="A0A916MXY0"/>
<accession>A0A916MXY0</accession>
<gene>
    <name evidence="8" type="ORF">LMG31506_02740</name>
</gene>
<name>A0A916MXY0_9BURK</name>
<dbReference type="GO" id="GO:0009245">
    <property type="term" value="P:lipid A biosynthetic process"/>
    <property type="evidence" value="ECO:0007669"/>
    <property type="project" value="TreeGrafter"/>
</dbReference>
<feature type="domain" description="Calcineurin-like phosphoesterase" evidence="7">
    <location>
        <begin position="94"/>
        <end position="291"/>
    </location>
</feature>
<dbReference type="GO" id="GO:0046872">
    <property type="term" value="F:metal ion binding"/>
    <property type="evidence" value="ECO:0007669"/>
    <property type="project" value="UniProtKB-KW"/>
</dbReference>
<dbReference type="SUPFAM" id="SSF56300">
    <property type="entry name" value="Metallo-dependent phosphatases"/>
    <property type="match status" value="1"/>
</dbReference>
<dbReference type="Gene3D" id="3.60.21.10">
    <property type="match status" value="1"/>
</dbReference>
<evidence type="ECO:0000256" key="2">
    <source>
        <dbReference type="ARBA" id="ARBA00022519"/>
    </source>
</evidence>
<organism evidence="8 9">
    <name type="scientific">Cupriavidus yeoncheonensis</name>
    <dbReference type="NCBI Taxonomy" id="1462994"/>
    <lineage>
        <taxon>Bacteria</taxon>
        <taxon>Pseudomonadati</taxon>
        <taxon>Pseudomonadota</taxon>
        <taxon>Betaproteobacteria</taxon>
        <taxon>Burkholderiales</taxon>
        <taxon>Burkholderiaceae</taxon>
        <taxon>Cupriavidus</taxon>
    </lineage>
</organism>
<keyword evidence="1" id="KW-1003">Cell membrane</keyword>
<dbReference type="PANTHER" id="PTHR34990">
    <property type="entry name" value="UDP-2,3-DIACYLGLUCOSAMINE HYDROLASE-RELATED"/>
    <property type="match status" value="1"/>
</dbReference>
<evidence type="ECO:0000256" key="6">
    <source>
        <dbReference type="SAM" id="MobiDB-lite"/>
    </source>
</evidence>
<feature type="region of interest" description="Disordered" evidence="6">
    <location>
        <begin position="63"/>
        <end position="83"/>
    </location>
</feature>
<evidence type="ECO:0000313" key="8">
    <source>
        <dbReference type="EMBL" id="CAG2142946.1"/>
    </source>
</evidence>
<reference evidence="8" key="1">
    <citation type="submission" date="2021-03" db="EMBL/GenBank/DDBJ databases">
        <authorList>
            <person name="Peeters C."/>
        </authorList>
    </citation>
    <scope>NUCLEOTIDE SEQUENCE</scope>
    <source>
        <strain evidence="8">LMG 31506</strain>
    </source>
</reference>
<dbReference type="PANTHER" id="PTHR34990:SF2">
    <property type="entry name" value="BLL8164 PROTEIN"/>
    <property type="match status" value="1"/>
</dbReference>
<evidence type="ECO:0000256" key="1">
    <source>
        <dbReference type="ARBA" id="ARBA00022475"/>
    </source>
</evidence>
<protein>
    <recommendedName>
        <fullName evidence="7">Calcineurin-like phosphoesterase domain-containing protein</fullName>
    </recommendedName>
</protein>
<dbReference type="EMBL" id="CAJPUY010000009">
    <property type="protein sequence ID" value="CAG2142946.1"/>
    <property type="molecule type" value="Genomic_DNA"/>
</dbReference>
<keyword evidence="3" id="KW-0479">Metal-binding</keyword>
<dbReference type="InterPro" id="IPR004843">
    <property type="entry name" value="Calcineurin-like_PHP"/>
</dbReference>
<evidence type="ECO:0000313" key="9">
    <source>
        <dbReference type="Proteomes" id="UP000672934"/>
    </source>
</evidence>
<proteinExistence type="predicted"/>
<feature type="compositionally biased region" description="Pro residues" evidence="6">
    <location>
        <begin position="63"/>
        <end position="72"/>
    </location>
</feature>
<dbReference type="InterPro" id="IPR043461">
    <property type="entry name" value="LpxH-like"/>
</dbReference>
<keyword evidence="2" id="KW-0997">Cell inner membrane</keyword>